<organism evidence="1 2">
    <name type="scientific">Choanephora cucurbitarum</name>
    <dbReference type="NCBI Taxonomy" id="101091"/>
    <lineage>
        <taxon>Eukaryota</taxon>
        <taxon>Fungi</taxon>
        <taxon>Fungi incertae sedis</taxon>
        <taxon>Mucoromycota</taxon>
        <taxon>Mucoromycotina</taxon>
        <taxon>Mucoromycetes</taxon>
        <taxon>Mucorales</taxon>
        <taxon>Mucorineae</taxon>
        <taxon>Choanephoraceae</taxon>
        <taxon>Choanephoroideae</taxon>
        <taxon>Choanephora</taxon>
    </lineage>
</organism>
<evidence type="ECO:0000313" key="1">
    <source>
        <dbReference type="EMBL" id="OBZ80605.1"/>
    </source>
</evidence>
<dbReference type="InParanoid" id="A0A1C7MUQ5"/>
<keyword evidence="2" id="KW-1185">Reference proteome</keyword>
<dbReference type="Proteomes" id="UP000093000">
    <property type="component" value="Unassembled WGS sequence"/>
</dbReference>
<reference evidence="1 2" key="1">
    <citation type="submission" date="2016-03" db="EMBL/GenBank/DDBJ databases">
        <title>Choanephora cucurbitarum.</title>
        <authorList>
            <person name="Min B."/>
            <person name="Park H."/>
            <person name="Park J.-H."/>
            <person name="Shin H.-D."/>
            <person name="Choi I.-G."/>
        </authorList>
    </citation>
    <scope>NUCLEOTIDE SEQUENCE [LARGE SCALE GENOMIC DNA]</scope>
    <source>
        <strain evidence="1 2">KUS-F28377</strain>
    </source>
</reference>
<accession>A0A1C7MUQ5</accession>
<protein>
    <submittedName>
        <fullName evidence="1">Uncharacterized protein</fullName>
    </submittedName>
</protein>
<sequence length="88" mass="10108">MEIYEDLQVLLQQNPDAQQARRVMEGVIETTKRLAIFGFATAKTQEREAKAYADKALNFPISIKHLETTEEDGKTKNAYSEDFLTNFH</sequence>
<proteinExistence type="predicted"/>
<dbReference type="AlphaFoldDB" id="A0A1C7MUQ5"/>
<comment type="caution">
    <text evidence="1">The sequence shown here is derived from an EMBL/GenBank/DDBJ whole genome shotgun (WGS) entry which is preliminary data.</text>
</comment>
<name>A0A1C7MUQ5_9FUNG</name>
<dbReference type="EMBL" id="LUGH01001932">
    <property type="protein sequence ID" value="OBZ80605.1"/>
    <property type="molecule type" value="Genomic_DNA"/>
</dbReference>
<evidence type="ECO:0000313" key="2">
    <source>
        <dbReference type="Proteomes" id="UP000093000"/>
    </source>
</evidence>
<dbReference type="OrthoDB" id="2267579at2759"/>
<gene>
    <name evidence="1" type="ORF">A0J61_11346</name>
</gene>